<dbReference type="GO" id="GO:0005524">
    <property type="term" value="F:ATP binding"/>
    <property type="evidence" value="ECO:0007669"/>
    <property type="project" value="UniProtKB-KW"/>
</dbReference>
<dbReference type="eggNOG" id="COG0515">
    <property type="taxonomic scope" value="Bacteria"/>
</dbReference>
<dbReference type="CDD" id="cd14014">
    <property type="entry name" value="STKc_PknB_like"/>
    <property type="match status" value="1"/>
</dbReference>
<feature type="domain" description="Protein kinase" evidence="6">
    <location>
        <begin position="1"/>
        <end position="252"/>
    </location>
</feature>
<accession>E4N103</accession>
<keyword evidence="2" id="KW-0547">Nucleotide-binding</keyword>
<keyword evidence="3 7" id="KW-0418">Kinase</keyword>
<evidence type="ECO:0000256" key="5">
    <source>
        <dbReference type="SAM" id="MobiDB-lite"/>
    </source>
</evidence>
<evidence type="ECO:0000256" key="3">
    <source>
        <dbReference type="ARBA" id="ARBA00022777"/>
    </source>
</evidence>
<reference evidence="7 8" key="1">
    <citation type="journal article" date="2010" name="DNA Res.">
        <title>Genome sequence of Kitasatospora setae NBRC 14216T: an evolutionary snapshot of the family Streptomycetaceae.</title>
        <authorList>
            <person name="Ichikawa N."/>
            <person name="Oguchi A."/>
            <person name="Ikeda H."/>
            <person name="Ishikawa J."/>
            <person name="Kitani S."/>
            <person name="Watanabe Y."/>
            <person name="Nakamura S."/>
            <person name="Katano Y."/>
            <person name="Kishi E."/>
            <person name="Sasagawa M."/>
            <person name="Ankai A."/>
            <person name="Fukui S."/>
            <person name="Hashimoto Y."/>
            <person name="Kamata S."/>
            <person name="Otoguro M."/>
            <person name="Tanikawa S."/>
            <person name="Nihira T."/>
            <person name="Horinouchi S."/>
            <person name="Ohnishi Y."/>
            <person name="Hayakawa M."/>
            <person name="Kuzuyama T."/>
            <person name="Arisawa A."/>
            <person name="Nomoto F."/>
            <person name="Miura H."/>
            <person name="Takahashi Y."/>
            <person name="Fujita N."/>
        </authorList>
    </citation>
    <scope>NUCLEOTIDE SEQUENCE [LARGE SCALE GENOMIC DNA]</scope>
    <source>
        <strain evidence="8">ATCC 33774 / DSM 43861 / JCM 3304 / KCC A-0304 / NBRC 14216 / KM-6054</strain>
    </source>
</reference>
<evidence type="ECO:0000313" key="7">
    <source>
        <dbReference type="EMBL" id="BAJ31837.1"/>
    </source>
</evidence>
<dbReference type="HOGENOM" id="CLU_000288_63_44_11"/>
<dbReference type="PROSITE" id="PS00108">
    <property type="entry name" value="PROTEIN_KINASE_ST"/>
    <property type="match status" value="1"/>
</dbReference>
<dbReference type="InterPro" id="IPR011990">
    <property type="entry name" value="TPR-like_helical_dom_sf"/>
</dbReference>
<dbReference type="PROSITE" id="PS50011">
    <property type="entry name" value="PROTEIN_KINASE_DOM"/>
    <property type="match status" value="1"/>
</dbReference>
<keyword evidence="1" id="KW-0808">Transferase</keyword>
<dbReference type="EMBL" id="AP010968">
    <property type="protein sequence ID" value="BAJ31837.1"/>
    <property type="molecule type" value="Genomic_DNA"/>
</dbReference>
<evidence type="ECO:0000256" key="2">
    <source>
        <dbReference type="ARBA" id="ARBA00022741"/>
    </source>
</evidence>
<dbReference type="SMART" id="SM00220">
    <property type="entry name" value="S_TKc"/>
    <property type="match status" value="1"/>
</dbReference>
<dbReference type="InterPro" id="IPR000719">
    <property type="entry name" value="Prot_kinase_dom"/>
</dbReference>
<evidence type="ECO:0000313" key="8">
    <source>
        <dbReference type="Proteomes" id="UP000007076"/>
    </source>
</evidence>
<feature type="region of interest" description="Disordered" evidence="5">
    <location>
        <begin position="398"/>
        <end position="420"/>
    </location>
</feature>
<gene>
    <name evidence="7" type="ordered locus">KSE_60710</name>
</gene>
<dbReference type="SUPFAM" id="SSF48452">
    <property type="entry name" value="TPR-like"/>
    <property type="match status" value="1"/>
</dbReference>
<keyword evidence="7" id="KW-0723">Serine/threonine-protein kinase</keyword>
<organism evidence="7 8">
    <name type="scientific">Kitasatospora setae (strain ATCC 33774 / DSM 43861 / JCM 3304 / KCC A-0304 / NBRC 14216 / KM-6054)</name>
    <name type="common">Streptomyces setae</name>
    <dbReference type="NCBI Taxonomy" id="452652"/>
    <lineage>
        <taxon>Bacteria</taxon>
        <taxon>Bacillati</taxon>
        <taxon>Actinomycetota</taxon>
        <taxon>Actinomycetes</taxon>
        <taxon>Kitasatosporales</taxon>
        <taxon>Streptomycetaceae</taxon>
        <taxon>Kitasatospora</taxon>
    </lineage>
</organism>
<dbReference type="Pfam" id="PF00069">
    <property type="entry name" value="Pkinase"/>
    <property type="match status" value="1"/>
</dbReference>
<dbReference type="KEGG" id="ksk:KSE_60710"/>
<proteinExistence type="predicted"/>
<feature type="region of interest" description="Disordered" evidence="5">
    <location>
        <begin position="282"/>
        <end position="302"/>
    </location>
</feature>
<dbReference type="Gene3D" id="1.25.40.10">
    <property type="entry name" value="Tetratricopeptide repeat domain"/>
    <property type="match status" value="1"/>
</dbReference>
<dbReference type="SUPFAM" id="SSF56112">
    <property type="entry name" value="Protein kinase-like (PK-like)"/>
    <property type="match status" value="1"/>
</dbReference>
<dbReference type="AlphaFoldDB" id="E4N103"/>
<evidence type="ECO:0000256" key="4">
    <source>
        <dbReference type="ARBA" id="ARBA00022840"/>
    </source>
</evidence>
<dbReference type="Proteomes" id="UP000007076">
    <property type="component" value="Chromosome"/>
</dbReference>
<dbReference type="Gene3D" id="3.30.200.20">
    <property type="entry name" value="Phosphorylase Kinase, domain 1"/>
    <property type="match status" value="1"/>
</dbReference>
<keyword evidence="4" id="KW-0067">ATP-binding</keyword>
<dbReference type="GO" id="GO:0004674">
    <property type="term" value="F:protein serine/threonine kinase activity"/>
    <property type="evidence" value="ECO:0007669"/>
    <property type="project" value="UniProtKB-KW"/>
</dbReference>
<evidence type="ECO:0000256" key="1">
    <source>
        <dbReference type="ARBA" id="ARBA00022679"/>
    </source>
</evidence>
<dbReference type="InterPro" id="IPR008271">
    <property type="entry name" value="Ser/Thr_kinase_AS"/>
</dbReference>
<dbReference type="PANTHER" id="PTHR43289">
    <property type="entry name" value="MITOGEN-ACTIVATED PROTEIN KINASE KINASE KINASE 20-RELATED"/>
    <property type="match status" value="1"/>
</dbReference>
<protein>
    <submittedName>
        <fullName evidence="7">Putative serine/threonine protein kinase</fullName>
    </submittedName>
</protein>
<dbReference type="PATRIC" id="fig|452652.3.peg.6083"/>
<keyword evidence="8" id="KW-1185">Reference proteome</keyword>
<sequence length="420" mass="46404">MWSAFDQQLERAVAIKFATTFYSGDTKASDNAVKRFQREMGATAGMDHPGVASVHDAGYESGAFYIVMERIDGASLHDFMEEFGSLELPVVASIIVGLCHVLQAAHERSVIHRDIKLENIMITRFGLVKVLDFGVASVPELGPRLTEPGQYLGTREYMAPEIFDESPCRPETDLYSVGCMMYEMLAGQLPFTSTNISILAFQHLNTIPESIATHRPDLPPDVVDLVMKLLEKDPMSRIRSADELNRLIRPHLPKPGSKSPDLADFPDPTRIFREPYAPMEEAVEKKPAKISRNPVTPPRGDLRQYIHDARSLLKQGAPERALELIQPALPDSISYWGPGDPYVADLRNIVAAAFCELGFHQDSLELFESVFQDTEDRTGSANAHIEASSGLSRCLEHLKEEPSAESTADPNHATGEGSSS</sequence>
<name>E4N103_KITSK</name>
<evidence type="ECO:0000259" key="6">
    <source>
        <dbReference type="PROSITE" id="PS50011"/>
    </source>
</evidence>
<dbReference type="STRING" id="452652.KSE_60710"/>
<dbReference type="InterPro" id="IPR011009">
    <property type="entry name" value="Kinase-like_dom_sf"/>
</dbReference>
<dbReference type="Gene3D" id="1.10.510.10">
    <property type="entry name" value="Transferase(Phosphotransferase) domain 1"/>
    <property type="match status" value="1"/>
</dbReference>
<dbReference type="PANTHER" id="PTHR43289:SF30">
    <property type="entry name" value="NON-SPECIFIC SERINE_THREONINE PROTEIN KINASE"/>
    <property type="match status" value="1"/>
</dbReference>